<proteinExistence type="predicted"/>
<protein>
    <recommendedName>
        <fullName evidence="4">FeoB-associated Cys-rich membrane protein</fullName>
    </recommendedName>
</protein>
<evidence type="ECO:0008006" key="4">
    <source>
        <dbReference type="Google" id="ProtNLM"/>
    </source>
</evidence>
<evidence type="ECO:0000313" key="3">
    <source>
        <dbReference type="Proteomes" id="UP000434582"/>
    </source>
</evidence>
<evidence type="ECO:0000313" key="2">
    <source>
        <dbReference type="EMBL" id="MQX37471.1"/>
    </source>
</evidence>
<comment type="caution">
    <text evidence="2">The sequence shown here is derived from an EMBL/GenBank/DDBJ whole genome shotgun (WGS) entry which is preliminary data.</text>
</comment>
<keyword evidence="1" id="KW-1133">Transmembrane helix</keyword>
<dbReference type="RefSeq" id="WP_153344974.1">
    <property type="nucleotide sequence ID" value="NZ_WIVE01000043.1"/>
</dbReference>
<dbReference type="AlphaFoldDB" id="A0A7X1ZH15"/>
<keyword evidence="1" id="KW-0472">Membrane</keyword>
<dbReference type="Proteomes" id="UP000434582">
    <property type="component" value="Unassembled WGS sequence"/>
</dbReference>
<evidence type="ECO:0000256" key="1">
    <source>
        <dbReference type="SAM" id="Phobius"/>
    </source>
</evidence>
<gene>
    <name evidence="2" type="ORF">GHC57_13170</name>
</gene>
<name>A0A7X1ZH15_9PROT</name>
<keyword evidence="3" id="KW-1185">Reference proteome</keyword>
<dbReference type="EMBL" id="WIVE01000043">
    <property type="protein sequence ID" value="MQX37471.1"/>
    <property type="molecule type" value="Genomic_DNA"/>
</dbReference>
<reference evidence="2 3" key="1">
    <citation type="submission" date="2019-10" db="EMBL/GenBank/DDBJ databases">
        <title>Draft whole-genome sequence of the purple nonsulfur photosynthetic bacterium Roseospira navarrensis DSM 15114.</title>
        <authorList>
            <person name="Kyndt J.A."/>
            <person name="Meyer T.E."/>
        </authorList>
    </citation>
    <scope>NUCLEOTIDE SEQUENCE [LARGE SCALE GENOMIC DNA]</scope>
    <source>
        <strain evidence="2 3">DSM 15114</strain>
    </source>
</reference>
<organism evidence="2 3">
    <name type="scientific">Roseospira navarrensis</name>
    <dbReference type="NCBI Taxonomy" id="140058"/>
    <lineage>
        <taxon>Bacteria</taxon>
        <taxon>Pseudomonadati</taxon>
        <taxon>Pseudomonadota</taxon>
        <taxon>Alphaproteobacteria</taxon>
        <taxon>Rhodospirillales</taxon>
        <taxon>Rhodospirillaceae</taxon>
        <taxon>Roseospira</taxon>
    </lineage>
</organism>
<accession>A0A7X1ZH15</accession>
<keyword evidence="1" id="KW-0812">Transmembrane</keyword>
<sequence>MSGEVTDGVSAASAPVPADPALVDLGREAALGPWELALGIAVVLLALVVLWRGLRGRLRGSRACAGCGSAAGCPAARLDGASAACGGEDHQHPGA</sequence>
<feature type="transmembrane region" description="Helical" evidence="1">
    <location>
        <begin position="36"/>
        <end position="54"/>
    </location>
</feature>